<dbReference type="InterPro" id="IPR017938">
    <property type="entry name" value="Riboflavin_synthase-like_b-brl"/>
</dbReference>
<evidence type="ECO:0000256" key="3">
    <source>
        <dbReference type="ARBA" id="ARBA00022827"/>
    </source>
</evidence>
<keyword evidence="8" id="KW-1185">Reference proteome</keyword>
<dbReference type="PRINTS" id="PR00371">
    <property type="entry name" value="FPNCR"/>
</dbReference>
<dbReference type="SUPFAM" id="SSF54292">
    <property type="entry name" value="2Fe-2S ferredoxin-like"/>
    <property type="match status" value="1"/>
</dbReference>
<keyword evidence="3" id="KW-0274">FAD</keyword>
<dbReference type="RefSeq" id="WP_014623985.1">
    <property type="nucleotide sequence ID" value="NC_017583.1"/>
</dbReference>
<dbReference type="Pfam" id="PF00111">
    <property type="entry name" value="Fer2"/>
    <property type="match status" value="1"/>
</dbReference>
<dbReference type="InterPro" id="IPR008333">
    <property type="entry name" value="Cbr1-like_FAD-bd_dom"/>
</dbReference>
<dbReference type="SUPFAM" id="SSF63380">
    <property type="entry name" value="Riboflavin synthase domain-like"/>
    <property type="match status" value="1"/>
</dbReference>
<evidence type="ECO:0000259" key="5">
    <source>
        <dbReference type="PROSITE" id="PS51085"/>
    </source>
</evidence>
<evidence type="ECO:0000256" key="2">
    <source>
        <dbReference type="ARBA" id="ARBA00022630"/>
    </source>
</evidence>
<dbReference type="STRING" id="869211.Spith_0299"/>
<dbReference type="PANTHER" id="PTHR43644:SF1">
    <property type="entry name" value="NAD(P)H-FLAVIN REDUCTASE"/>
    <property type="match status" value="1"/>
</dbReference>
<dbReference type="Gene3D" id="2.40.30.10">
    <property type="entry name" value="Translation factors"/>
    <property type="match status" value="1"/>
</dbReference>
<evidence type="ECO:0000313" key="7">
    <source>
        <dbReference type="EMBL" id="AEJ60585.1"/>
    </source>
</evidence>
<name>G0GDF9_WINT7</name>
<protein>
    <submittedName>
        <fullName evidence="7">Oxidoreductase FAD-binding domain protein</fullName>
    </submittedName>
</protein>
<evidence type="ECO:0000313" key="8">
    <source>
        <dbReference type="Proteomes" id="UP000007254"/>
    </source>
</evidence>
<proteinExistence type="predicted"/>
<reference evidence="7 8" key="1">
    <citation type="submission" date="2011-06" db="EMBL/GenBank/DDBJ databases">
        <title>The complete genome of Spirochaeta thermophila DSM 6578.</title>
        <authorList>
            <consortium name="US DOE Joint Genome Institute (JGI-PGF)"/>
            <person name="Lucas S."/>
            <person name="Lapidus A."/>
            <person name="Bruce D."/>
            <person name="Goodwin L."/>
            <person name="Pitluck S."/>
            <person name="Peters L."/>
            <person name="Kyrpides N."/>
            <person name="Mavromatis K."/>
            <person name="Ivanova N."/>
            <person name="Mikailova N."/>
            <person name="Pagani I."/>
            <person name="Chertkov O."/>
            <person name="Detter J.C."/>
            <person name="Tapia R."/>
            <person name="Han C."/>
            <person name="Land M."/>
            <person name="Hauser L."/>
            <person name="Markowitz V."/>
            <person name="Cheng J.-F."/>
            <person name="Hugenholtz P."/>
            <person name="Woyke T."/>
            <person name="Wu D."/>
            <person name="Spring S."/>
            <person name="Merkhoffer B."/>
            <person name="Schneider S."/>
            <person name="Klenk H.-P."/>
            <person name="Eisen J.A."/>
        </authorList>
    </citation>
    <scope>NUCLEOTIDE SEQUENCE [LARGE SCALE GENOMIC DNA]</scope>
    <source>
        <strain evidence="8">ATCC 700085 / DSM 6578 / Z-1203</strain>
    </source>
</reference>
<dbReference type="Pfam" id="PF00175">
    <property type="entry name" value="NAD_binding_1"/>
    <property type="match status" value="1"/>
</dbReference>
<dbReference type="Gene3D" id="3.10.20.30">
    <property type="match status" value="1"/>
</dbReference>
<dbReference type="SUPFAM" id="SSF52343">
    <property type="entry name" value="Ferredoxin reductase-like, C-terminal NADP-linked domain"/>
    <property type="match status" value="1"/>
</dbReference>
<accession>G0GDF9</accession>
<gene>
    <name evidence="7" type="ordered locus">Spith_0299</name>
</gene>
<dbReference type="EMBL" id="CP002903">
    <property type="protein sequence ID" value="AEJ60585.1"/>
    <property type="molecule type" value="Genomic_DNA"/>
</dbReference>
<dbReference type="CDD" id="cd00207">
    <property type="entry name" value="fer2"/>
    <property type="match status" value="1"/>
</dbReference>
<dbReference type="InterPro" id="IPR039261">
    <property type="entry name" value="FNR_nucleotide-bd"/>
</dbReference>
<dbReference type="InterPro" id="IPR017927">
    <property type="entry name" value="FAD-bd_FR_type"/>
</dbReference>
<dbReference type="GO" id="GO:0016491">
    <property type="term" value="F:oxidoreductase activity"/>
    <property type="evidence" value="ECO:0007669"/>
    <property type="project" value="InterPro"/>
</dbReference>
<dbReference type="InterPro" id="IPR036010">
    <property type="entry name" value="2Fe-2S_ferredoxin-like_sf"/>
</dbReference>
<dbReference type="PRINTS" id="PR00410">
    <property type="entry name" value="PHEHYDRXLASE"/>
</dbReference>
<dbReference type="InterPro" id="IPR001433">
    <property type="entry name" value="OxRdtase_FAD/NAD-bd"/>
</dbReference>
<organism evidence="7 8">
    <name type="scientific">Winmispira thermophila (strain ATCC 700085 / DSM 6578 / Z-1203)</name>
    <name type="common">Spirochaeta thermophila</name>
    <dbReference type="NCBI Taxonomy" id="869211"/>
    <lineage>
        <taxon>Bacteria</taxon>
        <taxon>Pseudomonadati</taxon>
        <taxon>Spirochaetota</taxon>
        <taxon>Spirochaetia</taxon>
        <taxon>Winmispirales</taxon>
        <taxon>Winmispiraceae</taxon>
        <taxon>Winmispira</taxon>
    </lineage>
</organism>
<dbReference type="Proteomes" id="UP000007254">
    <property type="component" value="Chromosome"/>
</dbReference>
<keyword evidence="1" id="KW-0813">Transport</keyword>
<dbReference type="OrthoDB" id="9807864at2"/>
<dbReference type="InterPro" id="IPR001041">
    <property type="entry name" value="2Fe-2S_ferredoxin-type"/>
</dbReference>
<evidence type="ECO:0000259" key="6">
    <source>
        <dbReference type="PROSITE" id="PS51384"/>
    </source>
</evidence>
<dbReference type="HOGENOM" id="CLU_003827_7_2_12"/>
<dbReference type="InterPro" id="IPR001709">
    <property type="entry name" value="Flavoprot_Pyr_Nucl_cyt_Rdtase"/>
</dbReference>
<dbReference type="PANTHER" id="PTHR43644">
    <property type="entry name" value="NA(+)-TRANSLOCATING NADH-QUINONE REDUCTASE SUBUNIT"/>
    <property type="match status" value="1"/>
</dbReference>
<dbReference type="Pfam" id="PF00970">
    <property type="entry name" value="FAD_binding_6"/>
    <property type="match status" value="1"/>
</dbReference>
<dbReference type="InterPro" id="IPR012675">
    <property type="entry name" value="Beta-grasp_dom_sf"/>
</dbReference>
<feature type="domain" description="FAD-binding FR-type" evidence="6">
    <location>
        <begin position="129"/>
        <end position="234"/>
    </location>
</feature>
<dbReference type="KEGG" id="stq:Spith_0299"/>
<dbReference type="PROSITE" id="PS51384">
    <property type="entry name" value="FAD_FR"/>
    <property type="match status" value="1"/>
</dbReference>
<evidence type="ECO:0000256" key="1">
    <source>
        <dbReference type="ARBA" id="ARBA00022448"/>
    </source>
</evidence>
<dbReference type="GO" id="GO:0051536">
    <property type="term" value="F:iron-sulfur cluster binding"/>
    <property type="evidence" value="ECO:0007669"/>
    <property type="project" value="InterPro"/>
</dbReference>
<dbReference type="PROSITE" id="PS51085">
    <property type="entry name" value="2FE2S_FER_2"/>
    <property type="match status" value="1"/>
</dbReference>
<evidence type="ECO:0000256" key="4">
    <source>
        <dbReference type="ARBA" id="ARBA00023004"/>
    </source>
</evidence>
<feature type="domain" description="2Fe-2S ferredoxin-type" evidence="5">
    <location>
        <begin position="33"/>
        <end position="126"/>
    </location>
</feature>
<keyword evidence="4" id="KW-0408">Iron</keyword>
<keyword evidence="2" id="KW-0285">Flavoprotein</keyword>
<dbReference type="Gene3D" id="3.40.50.80">
    <property type="entry name" value="Nucleotide-binding domain of ferredoxin-NADP reductase (FNR) module"/>
    <property type="match status" value="1"/>
</dbReference>
<dbReference type="AlphaFoldDB" id="G0GDF9"/>
<sequence length="368" mass="41429">MSALVIAPLAVGGITAALALLIWLTDRVVNNYGTFTISINGGKKTLTVKGGSPLLLTLAQEQIFIPSACGGRGSCGACKVRVETDIGPHLPTEVPYLTEEEKKQNVRLSCQVKVKHDLSIEVPEELFLVRRVVAEVSSIRDLTHDIKEVRFRLPEGERIPFKPGQYVQLEVPPYAKIKEPTQRAYSISSLPDEEEIELLIRKVPGGIATTYVHEHMKEGERLALIGPFGDFYLRETDAVMLCVAGGSGMAPFKSILLDMYRRGVNNRQVWFFFGARTRRDLFYVDLWRDLEEKWPVFRFVPALSEDPDYEGEKGLITEVLARYIETAMDRETPKEGYLCGSPGMLDACMNVMRRYGIPEDKIYFDKFA</sequence>